<dbReference type="EMBL" id="MKKU01000072">
    <property type="protein sequence ID" value="RNF25795.1"/>
    <property type="molecule type" value="Genomic_DNA"/>
</dbReference>
<dbReference type="RefSeq" id="XP_029231001.1">
    <property type="nucleotide sequence ID" value="XM_029368942.1"/>
</dbReference>
<evidence type="ECO:0000256" key="5">
    <source>
        <dbReference type="PROSITE-ProRule" id="PRU00449"/>
    </source>
</evidence>
<keyword evidence="1" id="KW-0479">Metal-binding</keyword>
<feature type="domain" description="AN1-type" evidence="7">
    <location>
        <begin position="96"/>
        <end position="144"/>
    </location>
</feature>
<dbReference type="OrthoDB" id="431929at2759"/>
<evidence type="ECO:0000313" key="8">
    <source>
        <dbReference type="EMBL" id="RNF25795.1"/>
    </source>
</evidence>
<evidence type="ECO:0000259" key="7">
    <source>
        <dbReference type="PROSITE" id="PS51039"/>
    </source>
</evidence>
<comment type="caution">
    <text evidence="8">The sequence shown here is derived from an EMBL/GenBank/DDBJ whole genome shotgun (WGS) entry which is preliminary data.</text>
</comment>
<protein>
    <submittedName>
        <fullName evidence="8">AN1-type zinc finger protein 2B</fullName>
    </submittedName>
</protein>
<dbReference type="InterPro" id="IPR035896">
    <property type="entry name" value="AN1-like_Znf"/>
</dbReference>
<evidence type="ECO:0000256" key="4">
    <source>
        <dbReference type="ARBA" id="ARBA00022833"/>
    </source>
</evidence>
<feature type="compositionally biased region" description="Low complexity" evidence="6">
    <location>
        <begin position="152"/>
        <end position="173"/>
    </location>
</feature>
<keyword evidence="9" id="KW-1185">Reference proteome</keyword>
<proteinExistence type="predicted"/>
<dbReference type="InterPro" id="IPR000058">
    <property type="entry name" value="Znf_AN1"/>
</dbReference>
<dbReference type="PANTHER" id="PTHR14677">
    <property type="entry name" value="ARSENITE INDUCUBLE RNA ASSOCIATED PROTEIN AIP-1-RELATED"/>
    <property type="match status" value="1"/>
</dbReference>
<keyword evidence="2" id="KW-0677">Repeat</keyword>
<organism evidence="8 9">
    <name type="scientific">Trypanosoma conorhini</name>
    <dbReference type="NCBI Taxonomy" id="83891"/>
    <lineage>
        <taxon>Eukaryota</taxon>
        <taxon>Discoba</taxon>
        <taxon>Euglenozoa</taxon>
        <taxon>Kinetoplastea</taxon>
        <taxon>Metakinetoplastina</taxon>
        <taxon>Trypanosomatida</taxon>
        <taxon>Trypanosomatidae</taxon>
        <taxon>Trypanosoma</taxon>
    </lineage>
</organism>
<feature type="region of interest" description="Disordered" evidence="6">
    <location>
        <begin position="147"/>
        <end position="179"/>
    </location>
</feature>
<keyword evidence="4" id="KW-0862">Zinc</keyword>
<dbReference type="InterPro" id="IPR057357">
    <property type="entry name" value="Znf-C2H2_ZFAND2A/B"/>
</dbReference>
<dbReference type="Pfam" id="PF01428">
    <property type="entry name" value="zf-AN1"/>
    <property type="match status" value="2"/>
</dbReference>
<evidence type="ECO:0000256" key="6">
    <source>
        <dbReference type="SAM" id="MobiDB-lite"/>
    </source>
</evidence>
<dbReference type="GO" id="GO:0005737">
    <property type="term" value="C:cytoplasm"/>
    <property type="evidence" value="ECO:0007669"/>
    <property type="project" value="TreeGrafter"/>
</dbReference>
<gene>
    <name evidence="8" type="ORF">Tco025E_02006</name>
</gene>
<dbReference type="SMART" id="SM00154">
    <property type="entry name" value="ZnF_AN1"/>
    <property type="match status" value="2"/>
</dbReference>
<sequence>MQVGVSDDESKRCTYQGCTEVDPLASRCRLCGGMFCASHTSVAAHACSVFNALPLTCPICSQAVPLERPGQSPDEAVSRHIDRGCRKAPPLPSRQRERVNYCSYADCNKNDVAAVICEDCGNMYCIEHRAPARHRCRKARVPRTAAFSSQRSSPKAAVSSGAASPALSSSSASKNYPRNTPSTAFGVRVEGAVTPLVIFAKEFGVTPFFMYFPRLAVVGRLLDLAVTQAALESAAVNEAKGAWVVHVVRRPHSGDGFSAFAPRFSATLKEAEVGDGSIVYIGKQQVLPNDVVKDLAPRLTRGSSKDEKEKAECAAM</sequence>
<dbReference type="PROSITE" id="PS51039">
    <property type="entry name" value="ZF_AN1"/>
    <property type="match status" value="1"/>
</dbReference>
<evidence type="ECO:0000256" key="1">
    <source>
        <dbReference type="ARBA" id="ARBA00022723"/>
    </source>
</evidence>
<evidence type="ECO:0000256" key="2">
    <source>
        <dbReference type="ARBA" id="ARBA00022737"/>
    </source>
</evidence>
<evidence type="ECO:0000313" key="9">
    <source>
        <dbReference type="Proteomes" id="UP000284403"/>
    </source>
</evidence>
<dbReference type="SUPFAM" id="SSF118310">
    <property type="entry name" value="AN1-like Zinc finger"/>
    <property type="match status" value="2"/>
</dbReference>
<dbReference type="Gene3D" id="4.10.1110.10">
    <property type="entry name" value="AN1-like Zinc finger"/>
    <property type="match status" value="2"/>
</dbReference>
<dbReference type="PANTHER" id="PTHR14677:SF20">
    <property type="entry name" value="ZINC FINGER AN1-TYPE CONTAINING 2A-RELATED"/>
    <property type="match status" value="1"/>
</dbReference>
<dbReference type="GeneID" id="40315617"/>
<dbReference type="Proteomes" id="UP000284403">
    <property type="component" value="Unassembled WGS sequence"/>
</dbReference>
<keyword evidence="3 5" id="KW-0863">Zinc-finger</keyword>
<dbReference type="Pfam" id="PF25403">
    <property type="entry name" value="zf-C2H2_ZFAND2"/>
    <property type="match status" value="1"/>
</dbReference>
<accession>A0A3R7LCT6</accession>
<dbReference type="AlphaFoldDB" id="A0A3R7LCT6"/>
<reference evidence="8 9" key="1">
    <citation type="journal article" date="2018" name="BMC Genomics">
        <title>Genomic comparison of Trypanosoma conorhini and Trypanosoma rangeli to Trypanosoma cruzi strains of high and low virulence.</title>
        <authorList>
            <person name="Bradwell K.R."/>
            <person name="Koparde V.N."/>
            <person name="Matveyev A.V."/>
            <person name="Serrano M.G."/>
            <person name="Alves J.M."/>
            <person name="Parikh H."/>
            <person name="Huang B."/>
            <person name="Lee V."/>
            <person name="Espinosa-Alvarez O."/>
            <person name="Ortiz P.A."/>
            <person name="Costa-Martins A.G."/>
            <person name="Teixeira M.M."/>
            <person name="Buck G.A."/>
        </authorList>
    </citation>
    <scope>NUCLEOTIDE SEQUENCE [LARGE SCALE GENOMIC DNA]</scope>
    <source>
        <strain evidence="8 9">025E</strain>
    </source>
</reference>
<name>A0A3R7LCT6_9TRYP</name>
<evidence type="ECO:0000256" key="3">
    <source>
        <dbReference type="ARBA" id="ARBA00022771"/>
    </source>
</evidence>
<dbReference type="GO" id="GO:0008270">
    <property type="term" value="F:zinc ion binding"/>
    <property type="evidence" value="ECO:0007669"/>
    <property type="project" value="UniProtKB-KW"/>
</dbReference>